<dbReference type="Gene3D" id="1.10.3730.20">
    <property type="match status" value="1"/>
</dbReference>
<dbReference type="Proteomes" id="UP001348149">
    <property type="component" value="Unassembled WGS sequence"/>
</dbReference>
<reference evidence="8 9" key="1">
    <citation type="submission" date="2024-01" db="EMBL/GenBank/DDBJ databases">
        <title>Mesobacterium rodlantinim sp. nov., isolated from shallow sea hydrothermal systems off Kueishantao Island.</title>
        <authorList>
            <person name="Su Z."/>
            <person name="Tang K."/>
        </authorList>
    </citation>
    <scope>NUCLEOTIDE SEQUENCE [LARGE SCALE GENOMIC DNA]</scope>
    <source>
        <strain evidence="8 9">TK19101</strain>
    </source>
</reference>
<keyword evidence="4 6" id="KW-1133">Transmembrane helix</keyword>
<feature type="transmembrane region" description="Helical" evidence="6">
    <location>
        <begin position="130"/>
        <end position="147"/>
    </location>
</feature>
<comment type="similarity">
    <text evidence="2">Belongs to the EamA transporter family.</text>
</comment>
<feature type="transmembrane region" description="Helical" evidence="6">
    <location>
        <begin position="186"/>
        <end position="207"/>
    </location>
</feature>
<feature type="domain" description="EamA" evidence="7">
    <location>
        <begin position="153"/>
        <end position="288"/>
    </location>
</feature>
<evidence type="ECO:0000256" key="5">
    <source>
        <dbReference type="ARBA" id="ARBA00023136"/>
    </source>
</evidence>
<keyword evidence="5 6" id="KW-0472">Membrane</keyword>
<dbReference type="PANTHER" id="PTHR32322">
    <property type="entry name" value="INNER MEMBRANE TRANSPORTER"/>
    <property type="match status" value="1"/>
</dbReference>
<dbReference type="EMBL" id="JAYLLH010000007">
    <property type="protein sequence ID" value="MEC3861084.1"/>
    <property type="molecule type" value="Genomic_DNA"/>
</dbReference>
<evidence type="ECO:0000256" key="3">
    <source>
        <dbReference type="ARBA" id="ARBA00022692"/>
    </source>
</evidence>
<keyword evidence="3 6" id="KW-0812">Transmembrane</keyword>
<feature type="transmembrane region" description="Helical" evidence="6">
    <location>
        <begin position="12"/>
        <end position="29"/>
    </location>
</feature>
<comment type="caution">
    <text evidence="8">The sequence shown here is derived from an EMBL/GenBank/DDBJ whole genome shotgun (WGS) entry which is preliminary data.</text>
</comment>
<feature type="transmembrane region" description="Helical" evidence="6">
    <location>
        <begin position="213"/>
        <end position="234"/>
    </location>
</feature>
<evidence type="ECO:0000256" key="1">
    <source>
        <dbReference type="ARBA" id="ARBA00004141"/>
    </source>
</evidence>
<feature type="transmembrane region" description="Helical" evidence="6">
    <location>
        <begin position="246"/>
        <end position="265"/>
    </location>
</feature>
<evidence type="ECO:0000256" key="6">
    <source>
        <dbReference type="SAM" id="Phobius"/>
    </source>
</evidence>
<feature type="transmembrane region" description="Helical" evidence="6">
    <location>
        <begin position="35"/>
        <end position="59"/>
    </location>
</feature>
<accession>A0ABU6HH28</accession>
<feature type="domain" description="EamA" evidence="7">
    <location>
        <begin position="10"/>
        <end position="143"/>
    </location>
</feature>
<feature type="transmembrane region" description="Helical" evidence="6">
    <location>
        <begin position="153"/>
        <end position="174"/>
    </location>
</feature>
<sequence>MERKSSMDLPGALGMTGFATILAFNQVVVKLVNTGIAPVFGAGLRSALALCVLGIWCLVRGRRISGLRRSFWPGMMLGTFFGVEFLLLFVALDLTTVARSSIVFYSMPVWLAVIAHFLLPGERLTPRRGIGLVLAMAGVALALYQPGGGGIGWGELAALAATLLWAGIALIVRLTAVSTLEAESQLFWQLSVSAVILLVVAPFFGPLLRDPGLWHWAGMGFQAVIVASLGFLFWLSLMRIYPASDIAAFSFLSPVLSVGMGWLILGEKLVPNVLSALVLVAVGVLLITLRRRR</sequence>
<dbReference type="Pfam" id="PF00892">
    <property type="entry name" value="EamA"/>
    <property type="match status" value="2"/>
</dbReference>
<dbReference type="PANTHER" id="PTHR32322:SF2">
    <property type="entry name" value="EAMA DOMAIN-CONTAINING PROTEIN"/>
    <property type="match status" value="1"/>
</dbReference>
<gene>
    <name evidence="8" type="ORF">VK792_07280</name>
</gene>
<proteinExistence type="inferred from homology"/>
<evidence type="ECO:0000313" key="8">
    <source>
        <dbReference type="EMBL" id="MEC3861084.1"/>
    </source>
</evidence>
<feature type="transmembrane region" description="Helical" evidence="6">
    <location>
        <begin position="98"/>
        <end position="118"/>
    </location>
</feature>
<dbReference type="SUPFAM" id="SSF103481">
    <property type="entry name" value="Multidrug resistance efflux transporter EmrE"/>
    <property type="match status" value="2"/>
</dbReference>
<protein>
    <submittedName>
        <fullName evidence="8">DMT family transporter</fullName>
    </submittedName>
</protein>
<dbReference type="InterPro" id="IPR037185">
    <property type="entry name" value="EmrE-like"/>
</dbReference>
<dbReference type="InterPro" id="IPR050638">
    <property type="entry name" value="AA-Vitamin_Transporters"/>
</dbReference>
<feature type="transmembrane region" description="Helical" evidence="6">
    <location>
        <begin position="271"/>
        <end position="289"/>
    </location>
</feature>
<evidence type="ECO:0000313" key="9">
    <source>
        <dbReference type="Proteomes" id="UP001348149"/>
    </source>
</evidence>
<dbReference type="InterPro" id="IPR000620">
    <property type="entry name" value="EamA_dom"/>
</dbReference>
<feature type="transmembrane region" description="Helical" evidence="6">
    <location>
        <begin position="71"/>
        <end position="92"/>
    </location>
</feature>
<organism evidence="8 9">
    <name type="scientific">Mesobacterium hydrothermale</name>
    <dbReference type="NCBI Taxonomy" id="3111907"/>
    <lineage>
        <taxon>Bacteria</taxon>
        <taxon>Pseudomonadati</taxon>
        <taxon>Pseudomonadota</taxon>
        <taxon>Alphaproteobacteria</taxon>
        <taxon>Rhodobacterales</taxon>
        <taxon>Roseobacteraceae</taxon>
        <taxon>Mesobacterium</taxon>
    </lineage>
</organism>
<evidence type="ECO:0000256" key="4">
    <source>
        <dbReference type="ARBA" id="ARBA00022989"/>
    </source>
</evidence>
<evidence type="ECO:0000259" key="7">
    <source>
        <dbReference type="Pfam" id="PF00892"/>
    </source>
</evidence>
<dbReference type="RefSeq" id="WP_326296758.1">
    <property type="nucleotide sequence ID" value="NZ_JAYLLH010000007.1"/>
</dbReference>
<evidence type="ECO:0000256" key="2">
    <source>
        <dbReference type="ARBA" id="ARBA00007362"/>
    </source>
</evidence>
<name>A0ABU6HH28_9RHOB</name>
<keyword evidence="9" id="KW-1185">Reference proteome</keyword>
<comment type="subcellular location">
    <subcellularLocation>
        <location evidence="1">Membrane</location>
        <topology evidence="1">Multi-pass membrane protein</topology>
    </subcellularLocation>
</comment>